<proteinExistence type="predicted"/>
<dbReference type="EMBL" id="JAHRHJ020000001">
    <property type="protein sequence ID" value="KAH9328927.1"/>
    <property type="molecule type" value="Genomic_DNA"/>
</dbReference>
<keyword evidence="2" id="KW-1185">Reference proteome</keyword>
<organism evidence="1 2">
    <name type="scientific">Taxus chinensis</name>
    <name type="common">Chinese yew</name>
    <name type="synonym">Taxus wallichiana var. chinensis</name>
    <dbReference type="NCBI Taxonomy" id="29808"/>
    <lineage>
        <taxon>Eukaryota</taxon>
        <taxon>Viridiplantae</taxon>
        <taxon>Streptophyta</taxon>
        <taxon>Embryophyta</taxon>
        <taxon>Tracheophyta</taxon>
        <taxon>Spermatophyta</taxon>
        <taxon>Pinopsida</taxon>
        <taxon>Pinidae</taxon>
        <taxon>Conifers II</taxon>
        <taxon>Cupressales</taxon>
        <taxon>Taxaceae</taxon>
        <taxon>Taxus</taxon>
    </lineage>
</organism>
<evidence type="ECO:0000313" key="1">
    <source>
        <dbReference type="EMBL" id="KAH9328927.1"/>
    </source>
</evidence>
<evidence type="ECO:0000313" key="2">
    <source>
        <dbReference type="Proteomes" id="UP000824469"/>
    </source>
</evidence>
<comment type="caution">
    <text evidence="1">The sequence shown here is derived from an EMBL/GenBank/DDBJ whole genome shotgun (WGS) entry which is preliminary data.</text>
</comment>
<reference evidence="1 2" key="1">
    <citation type="journal article" date="2021" name="Nat. Plants">
        <title>The Taxus genome provides insights into paclitaxel biosynthesis.</title>
        <authorList>
            <person name="Xiong X."/>
            <person name="Gou J."/>
            <person name="Liao Q."/>
            <person name="Li Y."/>
            <person name="Zhou Q."/>
            <person name="Bi G."/>
            <person name="Li C."/>
            <person name="Du R."/>
            <person name="Wang X."/>
            <person name="Sun T."/>
            <person name="Guo L."/>
            <person name="Liang H."/>
            <person name="Lu P."/>
            <person name="Wu Y."/>
            <person name="Zhang Z."/>
            <person name="Ro D.K."/>
            <person name="Shang Y."/>
            <person name="Huang S."/>
            <person name="Yan J."/>
        </authorList>
    </citation>
    <scope>NUCLEOTIDE SEQUENCE [LARGE SCALE GENOMIC DNA]</scope>
    <source>
        <strain evidence="1">Ta-2019</strain>
    </source>
</reference>
<dbReference type="AlphaFoldDB" id="A0AA38LPP6"/>
<dbReference type="Proteomes" id="UP000824469">
    <property type="component" value="Unassembled WGS sequence"/>
</dbReference>
<sequence length="68" mass="7810">YVPQPPEPCLIHIRYGYIRLRVWICDGYVRVLPGYVTGTSRCTRDVPGKNPEVPAKKMYPSCTWEEPG</sequence>
<accession>A0AA38LPP6</accession>
<name>A0AA38LPP6_TAXCH</name>
<protein>
    <submittedName>
        <fullName evidence="1">Uncharacterized protein</fullName>
    </submittedName>
</protein>
<feature type="non-terminal residue" evidence="1">
    <location>
        <position position="1"/>
    </location>
</feature>
<feature type="non-terminal residue" evidence="1">
    <location>
        <position position="68"/>
    </location>
</feature>
<gene>
    <name evidence="1" type="ORF">KI387_001035</name>
</gene>